<evidence type="ECO:0000259" key="1">
    <source>
        <dbReference type="Pfam" id="PF18766"/>
    </source>
</evidence>
<dbReference type="EMBL" id="WOTH01000080">
    <property type="protein sequence ID" value="NHO55417.1"/>
    <property type="molecule type" value="Genomic_DNA"/>
</dbReference>
<name>A0A967EIG4_9PROT</name>
<reference evidence="2" key="1">
    <citation type="submission" date="2019-11" db="EMBL/GenBank/DDBJ databases">
        <title>Description of new Acetobacter species.</title>
        <authorList>
            <person name="Cleenwerck I."/>
            <person name="Sombolestani A.S."/>
        </authorList>
    </citation>
    <scope>NUCLEOTIDE SEQUENCE</scope>
    <source>
        <strain evidence="2">LMG 1626</strain>
    </source>
</reference>
<dbReference type="InterPro" id="IPR027417">
    <property type="entry name" value="P-loop_NTPase"/>
</dbReference>
<dbReference type="Gene3D" id="3.40.50.300">
    <property type="entry name" value="P-loop containing nucleotide triphosphate hydrolases"/>
    <property type="match status" value="1"/>
</dbReference>
<gene>
    <name evidence="2" type="ORF">GOB87_16050</name>
</gene>
<keyword evidence="3" id="KW-1185">Reference proteome</keyword>
<protein>
    <recommendedName>
        <fullName evidence="1">SWI2/SNF2 ATPase domain-containing protein</fullName>
    </recommendedName>
</protein>
<dbReference type="Proteomes" id="UP000597459">
    <property type="component" value="Unassembled WGS sequence"/>
</dbReference>
<dbReference type="Pfam" id="PF18766">
    <property type="entry name" value="SWI2_SNF2"/>
    <property type="match status" value="1"/>
</dbReference>
<dbReference type="InterPro" id="IPR040980">
    <property type="entry name" value="SWI2_SNF2"/>
</dbReference>
<sequence>MPNAAFITFTGTPLLKGSETVSRFGKIIHSYTMQQTVSDGKAPRDCIDCVILDELCHPKERKSIANILVASGTRDTVMREP</sequence>
<evidence type="ECO:0000313" key="2">
    <source>
        <dbReference type="EMBL" id="NHO55417.1"/>
    </source>
</evidence>
<evidence type="ECO:0000313" key="3">
    <source>
        <dbReference type="Proteomes" id="UP000597459"/>
    </source>
</evidence>
<comment type="caution">
    <text evidence="2">The sequence shown here is derived from an EMBL/GenBank/DDBJ whole genome shotgun (WGS) entry which is preliminary data.</text>
</comment>
<proteinExistence type="predicted"/>
<dbReference type="AlphaFoldDB" id="A0A967EIG4"/>
<organism evidence="2 3">
    <name type="scientific">Acetobacter estunensis</name>
    <dbReference type="NCBI Taxonomy" id="104097"/>
    <lineage>
        <taxon>Bacteria</taxon>
        <taxon>Pseudomonadati</taxon>
        <taxon>Pseudomonadota</taxon>
        <taxon>Alphaproteobacteria</taxon>
        <taxon>Acetobacterales</taxon>
        <taxon>Acetobacteraceae</taxon>
        <taxon>Acetobacter</taxon>
    </lineage>
</organism>
<feature type="domain" description="SWI2/SNF2 ATPase" evidence="1">
    <location>
        <begin position="1"/>
        <end position="41"/>
    </location>
</feature>
<accession>A0A967EIG4</accession>